<dbReference type="EMBL" id="JAECZO010000209">
    <property type="protein sequence ID" value="KAK7199078.1"/>
    <property type="molecule type" value="Genomic_DNA"/>
</dbReference>
<protein>
    <submittedName>
        <fullName evidence="2">Uncharacterized protein</fullName>
    </submittedName>
</protein>
<name>A0AAW0EYM7_9TRYP</name>
<keyword evidence="3" id="KW-1185">Reference proteome</keyword>
<organism evidence="2 3">
    <name type="scientific">Novymonas esmeraldas</name>
    <dbReference type="NCBI Taxonomy" id="1808958"/>
    <lineage>
        <taxon>Eukaryota</taxon>
        <taxon>Discoba</taxon>
        <taxon>Euglenozoa</taxon>
        <taxon>Kinetoplastea</taxon>
        <taxon>Metakinetoplastina</taxon>
        <taxon>Trypanosomatida</taxon>
        <taxon>Trypanosomatidae</taxon>
        <taxon>Novymonas</taxon>
    </lineage>
</organism>
<evidence type="ECO:0000256" key="1">
    <source>
        <dbReference type="SAM" id="MobiDB-lite"/>
    </source>
</evidence>
<feature type="region of interest" description="Disordered" evidence="1">
    <location>
        <begin position="1"/>
        <end position="22"/>
    </location>
</feature>
<accession>A0AAW0EYM7</accession>
<sequence length="201" mass="22735">MAESRAKQLLRTAAESPEEQRNQLQHLSEAVELLSRRCRNIEVANERRRVIIEDLRTHVTRLEELFGKSQSDLAYAQQQLEFVVISLERQHGIVADHTEQLRLFAGESSSRGRTARHNDGQRSLLLLVGNWLYAPVVHFAKGVYTLFSPIITTAQSLSLLNSDVVHRNSSTRLRWAAARKGDLLGMLQRGALDPDSATTRK</sequence>
<evidence type="ECO:0000313" key="2">
    <source>
        <dbReference type="EMBL" id="KAK7199078.1"/>
    </source>
</evidence>
<reference evidence="2 3" key="1">
    <citation type="journal article" date="2021" name="MBio">
        <title>A New Model Trypanosomatid, Novymonas esmeraldas: Genomic Perception of Its 'Candidatus Pandoraea novymonadis' Endosymbiont.</title>
        <authorList>
            <person name="Zakharova A."/>
            <person name="Saura A."/>
            <person name="Butenko A."/>
            <person name="Podesvova L."/>
            <person name="Warmusova S."/>
            <person name="Kostygov A.Y."/>
            <person name="Nenarokova A."/>
            <person name="Lukes J."/>
            <person name="Opperdoes F.R."/>
            <person name="Yurchenko V."/>
        </authorList>
    </citation>
    <scope>NUCLEOTIDE SEQUENCE [LARGE SCALE GENOMIC DNA]</scope>
    <source>
        <strain evidence="2 3">E262AT.01</strain>
    </source>
</reference>
<proteinExistence type="predicted"/>
<dbReference type="Proteomes" id="UP001430356">
    <property type="component" value="Unassembled WGS sequence"/>
</dbReference>
<evidence type="ECO:0000313" key="3">
    <source>
        <dbReference type="Proteomes" id="UP001430356"/>
    </source>
</evidence>
<comment type="caution">
    <text evidence="2">The sequence shown here is derived from an EMBL/GenBank/DDBJ whole genome shotgun (WGS) entry which is preliminary data.</text>
</comment>
<dbReference type="AlphaFoldDB" id="A0AAW0EYM7"/>
<gene>
    <name evidence="2" type="ORF">NESM_000876600</name>
</gene>